<name>A0ABY4WRW9_9GAMM</name>
<protein>
    <recommendedName>
        <fullName evidence="3">Mu-like prophage FluMu N-terminal domain-containing protein</fullName>
    </recommendedName>
</protein>
<dbReference type="Proteomes" id="UP001056255">
    <property type="component" value="Chromosome I"/>
</dbReference>
<dbReference type="RefSeq" id="WP_251875121.1">
    <property type="nucleotide sequence ID" value="NZ_CP082275.1"/>
</dbReference>
<dbReference type="SUPFAM" id="SSF160059">
    <property type="entry name" value="PriA/YqbF domain"/>
    <property type="match status" value="1"/>
</dbReference>
<dbReference type="EMBL" id="CP082275">
    <property type="protein sequence ID" value="USH01071.1"/>
    <property type="molecule type" value="Genomic_DNA"/>
</dbReference>
<evidence type="ECO:0000313" key="2">
    <source>
        <dbReference type="Proteomes" id="UP001056255"/>
    </source>
</evidence>
<proteinExistence type="predicted"/>
<evidence type="ECO:0000313" key="1">
    <source>
        <dbReference type="EMBL" id="USH01071.1"/>
    </source>
</evidence>
<dbReference type="Gene3D" id="3.40.5.80">
    <property type="match status" value="1"/>
</dbReference>
<sequence>MPITWFVRAKQPPGFRRAGHYFPYEGKTLTLSELTDAEREAIAHEPRLVVGEPLPETPATPDPLIDDIVEVIGMLDDSKKPSVKAIEAVLEKDISAAQRDTAWRRYQDRLKEA</sequence>
<gene>
    <name evidence="1" type="ORF">K6Q96_08965</name>
</gene>
<evidence type="ECO:0008006" key="3">
    <source>
        <dbReference type="Google" id="ProtNLM"/>
    </source>
</evidence>
<reference evidence="1" key="1">
    <citation type="submission" date="2021-08" db="EMBL/GenBank/DDBJ databases">
        <authorList>
            <person name="Sakaguchi M."/>
            <person name="Kikuchi T."/>
            <person name="Urbanczyk H."/>
        </authorList>
    </citation>
    <scope>NUCLEOTIDE SEQUENCE</scope>
    <source>
        <strain evidence="1">020920N</strain>
    </source>
</reference>
<organism evidence="1 2">
    <name type="scientific">Grimontia kaedaensis</name>
    <dbReference type="NCBI Taxonomy" id="2872157"/>
    <lineage>
        <taxon>Bacteria</taxon>
        <taxon>Pseudomonadati</taxon>
        <taxon>Pseudomonadota</taxon>
        <taxon>Gammaproteobacteria</taxon>
        <taxon>Vibrionales</taxon>
        <taxon>Vibrionaceae</taxon>
        <taxon>Grimontia</taxon>
    </lineage>
</organism>
<keyword evidence="2" id="KW-1185">Reference proteome</keyword>
<accession>A0ABY4WRW9</accession>